<reference evidence="1 2" key="1">
    <citation type="submission" date="2013-02" db="EMBL/GenBank/DDBJ databases">
        <title>The Genome Sequence of Acinetobacter parvus NIPH 1103.</title>
        <authorList>
            <consortium name="The Broad Institute Genome Sequencing Platform"/>
            <consortium name="The Broad Institute Genome Sequencing Center for Infectious Disease"/>
            <person name="Cerqueira G."/>
            <person name="Feldgarden M."/>
            <person name="Courvalin P."/>
            <person name="Perichon B."/>
            <person name="Grillot-Courvalin C."/>
            <person name="Clermont D."/>
            <person name="Rocha E."/>
            <person name="Yoon E.-J."/>
            <person name="Nemec A."/>
            <person name="Walker B."/>
            <person name="Young S.K."/>
            <person name="Zeng Q."/>
            <person name="Gargeya S."/>
            <person name="Fitzgerald M."/>
            <person name="Haas B."/>
            <person name="Abouelleil A."/>
            <person name="Alvarado L."/>
            <person name="Arachchi H.M."/>
            <person name="Berlin A.M."/>
            <person name="Chapman S.B."/>
            <person name="Dewar J."/>
            <person name="Goldberg J."/>
            <person name="Griggs A."/>
            <person name="Gujja S."/>
            <person name="Hansen M."/>
            <person name="Howarth C."/>
            <person name="Imamovic A."/>
            <person name="Larimer J."/>
            <person name="McCowan C."/>
            <person name="Murphy C."/>
            <person name="Neiman D."/>
            <person name="Pearson M."/>
            <person name="Priest M."/>
            <person name="Roberts A."/>
            <person name="Saif S."/>
            <person name="Shea T."/>
            <person name="Sisk P."/>
            <person name="Sykes S."/>
            <person name="Wortman J."/>
            <person name="Nusbaum C."/>
            <person name="Birren B."/>
        </authorList>
    </citation>
    <scope>NUCLEOTIDE SEQUENCE [LARGE SCALE GENOMIC DNA]</scope>
    <source>
        <strain evidence="1 2">NIPH 1103</strain>
    </source>
</reference>
<dbReference type="RefSeq" id="WP_004675316.1">
    <property type="nucleotide sequence ID" value="NZ_KB849219.1"/>
</dbReference>
<comment type="caution">
    <text evidence="1">The sequence shown here is derived from an EMBL/GenBank/DDBJ whole genome shotgun (WGS) entry which is preliminary data.</text>
</comment>
<dbReference type="EMBL" id="APOL01000043">
    <property type="protein sequence ID" value="ENU32349.1"/>
    <property type="molecule type" value="Genomic_DNA"/>
</dbReference>
<organism evidence="1 2">
    <name type="scientific">Acinetobacter parvus NIPH 1103</name>
    <dbReference type="NCBI Taxonomy" id="1217671"/>
    <lineage>
        <taxon>Bacteria</taxon>
        <taxon>Pseudomonadati</taxon>
        <taxon>Pseudomonadota</taxon>
        <taxon>Gammaproteobacteria</taxon>
        <taxon>Moraxellales</taxon>
        <taxon>Moraxellaceae</taxon>
        <taxon>Acinetobacter</taxon>
    </lineage>
</organism>
<dbReference type="Proteomes" id="UP000018426">
    <property type="component" value="Unassembled WGS sequence"/>
</dbReference>
<evidence type="ECO:0000313" key="1">
    <source>
        <dbReference type="EMBL" id="ENU32349.1"/>
    </source>
</evidence>
<evidence type="ECO:0008006" key="3">
    <source>
        <dbReference type="Google" id="ProtNLM"/>
    </source>
</evidence>
<dbReference type="Gene3D" id="3.40.50.2000">
    <property type="entry name" value="Glycogen Phosphorylase B"/>
    <property type="match status" value="1"/>
</dbReference>
<dbReference type="HOGENOM" id="CLU_055801_0_0_6"/>
<dbReference type="AlphaFoldDB" id="N8RFL9"/>
<evidence type="ECO:0000313" key="2">
    <source>
        <dbReference type="Proteomes" id="UP000018426"/>
    </source>
</evidence>
<accession>N8RFL9</accession>
<name>N8RFL9_9GAMM</name>
<proteinExistence type="predicted"/>
<sequence length="389" mass="45627">MKILLIGEYSGVHSNLKKLLIKNGHTVHLIHDGDSYKKFDGNDFSVFYNRITLKNKFLNKFISIVYLILDIIGVKGIFQCIRFRKEIAKLQGFDIVQIINTKPFGQFGSWANYYLLRVIFRNNNKIYLCALGDDFTWVKSCLAKKPPYSMFDNLKIRNIKDFIYSLNYIYGGGAKFVDNFVMKNIEGVIPGLYDYYFAYKVMGRECSEIIPIAYELEINKNIHKVEYPIRIFHGWQSGKELRKGNFIFDNAIKRLLEKYPELIRYDVVRNIPYKEYIELFNHADIIIDQCFSLDRGMNALLGMAHGKVVFSGCDPLAQAYYANGIEKCLINAEPDENKIFQQLEELILDKEKITEIQYYAKKYAEEFHSFSYVYMQYSRIWGLDKEVKI</sequence>
<protein>
    <recommendedName>
        <fullName evidence="3">Glycosyl transferase family 1 domain-containing protein</fullName>
    </recommendedName>
</protein>
<dbReference type="SUPFAM" id="SSF53756">
    <property type="entry name" value="UDP-Glycosyltransferase/glycogen phosphorylase"/>
    <property type="match status" value="1"/>
</dbReference>
<gene>
    <name evidence="1" type="ORF">F989_02700</name>
</gene>
<dbReference type="PATRIC" id="fig|1217671.3.peg.2654"/>